<reference evidence="2" key="1">
    <citation type="submission" date="2022-10" db="EMBL/GenBank/DDBJ databases">
        <title>Chitinophaga sp. nov., isolated from soil.</title>
        <authorList>
            <person name="Jeon C.O."/>
        </authorList>
    </citation>
    <scope>NUCLEOTIDE SEQUENCE</scope>
    <source>
        <strain evidence="2">R8</strain>
    </source>
</reference>
<proteinExistence type="predicted"/>
<protein>
    <recommendedName>
        <fullName evidence="4">PH domain-containing protein</fullName>
    </recommendedName>
</protein>
<evidence type="ECO:0000313" key="2">
    <source>
        <dbReference type="EMBL" id="UYQ91223.1"/>
    </source>
</evidence>
<accession>A0ABY6IV29</accession>
<feature type="transmembrane region" description="Helical" evidence="1">
    <location>
        <begin position="44"/>
        <end position="65"/>
    </location>
</feature>
<keyword evidence="1" id="KW-0472">Membrane</keyword>
<keyword evidence="1" id="KW-1133">Transmembrane helix</keyword>
<name>A0ABY6IV29_9BACT</name>
<organism evidence="2 3">
    <name type="scientific">Chitinophaga horti</name>
    <dbReference type="NCBI Taxonomy" id="2920382"/>
    <lineage>
        <taxon>Bacteria</taxon>
        <taxon>Pseudomonadati</taxon>
        <taxon>Bacteroidota</taxon>
        <taxon>Chitinophagia</taxon>
        <taxon>Chitinophagales</taxon>
        <taxon>Chitinophagaceae</taxon>
        <taxon>Chitinophaga</taxon>
    </lineage>
</organism>
<dbReference type="RefSeq" id="WP_264279693.1">
    <property type="nucleotide sequence ID" value="NZ_CP107006.1"/>
</dbReference>
<evidence type="ECO:0000313" key="3">
    <source>
        <dbReference type="Proteomes" id="UP001162741"/>
    </source>
</evidence>
<evidence type="ECO:0000256" key="1">
    <source>
        <dbReference type="SAM" id="Phobius"/>
    </source>
</evidence>
<dbReference type="Proteomes" id="UP001162741">
    <property type="component" value="Chromosome"/>
</dbReference>
<gene>
    <name evidence="2" type="ORF">MKQ68_14095</name>
</gene>
<sequence length="161" mass="18485">MKIQYTAFRRARLLISLPAVALLLYGFSRYKRHIGLVNEDALEYTLLLLLVTGCLFLVVSALIWLHHQKENITMHADGFTVHGHSSVNIRWKEVAGYQLVLPPRRGAQQLPRIFLHLQDGRTFKFGYYPFFLSGRKLRQKEAASYQVLLDAVHDKVKPPAA</sequence>
<keyword evidence="1" id="KW-0812">Transmembrane</keyword>
<evidence type="ECO:0008006" key="4">
    <source>
        <dbReference type="Google" id="ProtNLM"/>
    </source>
</evidence>
<keyword evidence="3" id="KW-1185">Reference proteome</keyword>
<dbReference type="EMBL" id="CP107006">
    <property type="protein sequence ID" value="UYQ91223.1"/>
    <property type="molecule type" value="Genomic_DNA"/>
</dbReference>